<comment type="caution">
    <text evidence="1">The sequence shown here is derived from an EMBL/GenBank/DDBJ whole genome shotgun (WGS) entry which is preliminary data.</text>
</comment>
<gene>
    <name evidence="1" type="ORF">BHU72_07535</name>
</gene>
<dbReference type="Gene3D" id="3.40.1350.10">
    <property type="match status" value="1"/>
</dbReference>
<name>A0A1E5L3H8_9FIRM</name>
<evidence type="ECO:0000313" key="2">
    <source>
        <dbReference type="Proteomes" id="UP000095255"/>
    </source>
</evidence>
<dbReference type="Proteomes" id="UP000095255">
    <property type="component" value="Unassembled WGS sequence"/>
</dbReference>
<dbReference type="RefSeq" id="WP_069702781.1">
    <property type="nucleotide sequence ID" value="NZ_MJAT01000036.1"/>
</dbReference>
<dbReference type="InterPro" id="IPR011856">
    <property type="entry name" value="tRNA_endonuc-like_dom_sf"/>
</dbReference>
<sequence length="331" mass="39324">MTLMGLELPSNIEFTQEDDKHIRMHIEKPMENMQNDSAAFEAWALCLKAKMNCNIILSYQEYNCWDKSFYKLCCKQTHYMRFLYRLWKFSELMSEWFKIDVKCIADVEQFKRMFLELKANRQYINNTPINESETSKSNEHRDEHFVEKAFITAVGKEKLNQLLAEEKESKLKIINNQLPNGLFKGKLVGDIKELNRIFPTGFIDLWGISEKDDLCIFELKIDSNNHVGIISQLFFYANYCKDVFYDKVYNDRIQSYKRGYKELHNTVKSGIVSIKAYFLAPGYHKEINVNRNRIEEILNQKKDITKIEYKFLDYDYESIKEIVDTSVKIKL</sequence>
<evidence type="ECO:0000313" key="1">
    <source>
        <dbReference type="EMBL" id="OEH84682.1"/>
    </source>
</evidence>
<dbReference type="AlphaFoldDB" id="A0A1E5L3H8"/>
<keyword evidence="2" id="KW-1185">Reference proteome</keyword>
<reference evidence="1 2" key="1">
    <citation type="submission" date="2016-09" db="EMBL/GenBank/DDBJ databases">
        <title>Desulfuribacillus arsenicus sp. nov., an obligately anaerobic, dissimilatory arsenic- and antimonate-reducing bacterium isolated from anoxic sediments.</title>
        <authorList>
            <person name="Abin C.A."/>
            <person name="Hollibaugh J.T."/>
        </authorList>
    </citation>
    <scope>NUCLEOTIDE SEQUENCE [LARGE SCALE GENOMIC DNA]</scope>
    <source>
        <strain evidence="1 2">MLFW-2</strain>
    </source>
</reference>
<proteinExistence type="predicted"/>
<organism evidence="1 2">
    <name type="scientific">Desulfuribacillus stibiiarsenatis</name>
    <dbReference type="NCBI Taxonomy" id="1390249"/>
    <lineage>
        <taxon>Bacteria</taxon>
        <taxon>Bacillati</taxon>
        <taxon>Bacillota</taxon>
        <taxon>Desulfuribacillia</taxon>
        <taxon>Desulfuribacillales</taxon>
        <taxon>Desulfuribacillaceae</taxon>
        <taxon>Desulfuribacillus</taxon>
    </lineage>
</organism>
<dbReference type="GO" id="GO:0003676">
    <property type="term" value="F:nucleic acid binding"/>
    <property type="evidence" value="ECO:0007669"/>
    <property type="project" value="InterPro"/>
</dbReference>
<dbReference type="OrthoDB" id="1093522at2"/>
<dbReference type="STRING" id="1390249.BHU72_07535"/>
<protein>
    <submittedName>
        <fullName evidence="1">Uncharacterized protein</fullName>
    </submittedName>
</protein>
<accession>A0A1E5L3H8</accession>
<dbReference type="EMBL" id="MJAT01000036">
    <property type="protein sequence ID" value="OEH84682.1"/>
    <property type="molecule type" value="Genomic_DNA"/>
</dbReference>